<dbReference type="GO" id="GO:0008146">
    <property type="term" value="F:sulfotransferase activity"/>
    <property type="evidence" value="ECO:0007669"/>
    <property type="project" value="InterPro"/>
</dbReference>
<evidence type="ECO:0000313" key="5">
    <source>
        <dbReference type="Proteomes" id="UP000239896"/>
    </source>
</evidence>
<accession>A0A2T0VBD7</accession>
<feature type="domain" description="Sulfotransferase" evidence="3">
    <location>
        <begin position="15"/>
        <end position="246"/>
    </location>
</feature>
<dbReference type="Pfam" id="PF00685">
    <property type="entry name" value="Sulfotransfer_1"/>
    <property type="match status" value="1"/>
</dbReference>
<dbReference type="AlphaFoldDB" id="A0A2T0VBD7"/>
<keyword evidence="2 4" id="KW-0808">Transferase</keyword>
<protein>
    <submittedName>
        <fullName evidence="4">Sulfotransferase domain-containing protein</fullName>
    </submittedName>
</protein>
<evidence type="ECO:0000313" key="4">
    <source>
        <dbReference type="EMBL" id="PRY67378.1"/>
    </source>
</evidence>
<dbReference type="EMBL" id="PVTM01000021">
    <property type="protein sequence ID" value="PRY67378.1"/>
    <property type="molecule type" value="Genomic_DNA"/>
</dbReference>
<dbReference type="InterPro" id="IPR027417">
    <property type="entry name" value="P-loop_NTPase"/>
</dbReference>
<evidence type="ECO:0000259" key="3">
    <source>
        <dbReference type="Pfam" id="PF00685"/>
    </source>
</evidence>
<dbReference type="Gene3D" id="3.40.50.300">
    <property type="entry name" value="P-loop containing nucleotide triphosphate hydrolases"/>
    <property type="match status" value="1"/>
</dbReference>
<organism evidence="4 5">
    <name type="scientific">Halomonas ventosae</name>
    <dbReference type="NCBI Taxonomy" id="229007"/>
    <lineage>
        <taxon>Bacteria</taxon>
        <taxon>Pseudomonadati</taxon>
        <taxon>Pseudomonadota</taxon>
        <taxon>Gammaproteobacteria</taxon>
        <taxon>Oceanospirillales</taxon>
        <taxon>Halomonadaceae</taxon>
        <taxon>Halomonas</taxon>
    </lineage>
</organism>
<dbReference type="SUPFAM" id="SSF52540">
    <property type="entry name" value="P-loop containing nucleoside triphosphate hydrolases"/>
    <property type="match status" value="1"/>
</dbReference>
<evidence type="ECO:0000256" key="1">
    <source>
        <dbReference type="ARBA" id="ARBA00005771"/>
    </source>
</evidence>
<dbReference type="PANTHER" id="PTHR11783">
    <property type="entry name" value="SULFOTRANSFERASE SULT"/>
    <property type="match status" value="1"/>
</dbReference>
<proteinExistence type="inferred from homology"/>
<reference evidence="4 5" key="1">
    <citation type="submission" date="2018-03" db="EMBL/GenBank/DDBJ databases">
        <title>Comparative analysis of microorganisms from saline springs in Andes Mountain Range, Colombia.</title>
        <authorList>
            <person name="Rubin E."/>
        </authorList>
    </citation>
    <scope>NUCLEOTIDE SEQUENCE [LARGE SCALE GENOMIC DNA]</scope>
    <source>
        <strain evidence="4 5">USBA 854</strain>
    </source>
</reference>
<keyword evidence="5" id="KW-1185">Reference proteome</keyword>
<gene>
    <name evidence="4" type="ORF">BCL64_12118</name>
</gene>
<comment type="similarity">
    <text evidence="1">Belongs to the sulfotransferase 1 family.</text>
</comment>
<evidence type="ECO:0000256" key="2">
    <source>
        <dbReference type="ARBA" id="ARBA00022679"/>
    </source>
</evidence>
<dbReference type="InterPro" id="IPR000863">
    <property type="entry name" value="Sulfotransferase_dom"/>
</dbReference>
<sequence length="259" mass="29578">MGLATWWWSRQNSNVLVSYPKSGRTWLRALVGKYFSLKYQVDEDALFSSKKTAARYKMPRITHDGASMKAGKHYSEIAEVRNGYAGQRVIFLSRDVKDTLVSAYFQAIKRIAVFDGSISEFVRSEYFGAHKIMTFLDAWSKSKQIPDDFLWVSYEGLQENAEDVLEEVLKFLGEETPNRSIVEKAVAHCSFSNMKTLEKNSAFTSSALKAGNLADDESYKVRKGQVGGYREYLNEEDITYVDEIIEYYGFSFDKLGQGR</sequence>
<comment type="caution">
    <text evidence="4">The sequence shown here is derived from an EMBL/GenBank/DDBJ whole genome shotgun (WGS) entry which is preliminary data.</text>
</comment>
<name>A0A2T0VBD7_9GAMM</name>
<dbReference type="Proteomes" id="UP000239896">
    <property type="component" value="Unassembled WGS sequence"/>
</dbReference>
<dbReference type="RefSeq" id="WP_106232414.1">
    <property type="nucleotide sequence ID" value="NZ_PVTM01000021.1"/>
</dbReference>